<dbReference type="EMBL" id="JACHCC010000002">
    <property type="protein sequence ID" value="MBB6498607.1"/>
    <property type="molecule type" value="Genomic_DNA"/>
</dbReference>
<evidence type="ECO:0000259" key="2">
    <source>
        <dbReference type="Pfam" id="PF01569"/>
    </source>
</evidence>
<feature type="transmembrane region" description="Helical" evidence="1">
    <location>
        <begin position="98"/>
        <end position="114"/>
    </location>
</feature>
<name>A0A7X0J1A9_9SPHI</name>
<accession>A0A7X0J1A9</accession>
<dbReference type="InterPro" id="IPR000326">
    <property type="entry name" value="PAP2/HPO"/>
</dbReference>
<dbReference type="Pfam" id="PF01569">
    <property type="entry name" value="PAP2"/>
    <property type="match status" value="1"/>
</dbReference>
<keyword evidence="1" id="KW-1133">Transmembrane helix</keyword>
<dbReference type="AlphaFoldDB" id="A0A7X0J1A9"/>
<gene>
    <name evidence="3" type="ORF">HDF25_000744</name>
</gene>
<evidence type="ECO:0000256" key="1">
    <source>
        <dbReference type="SAM" id="Phobius"/>
    </source>
</evidence>
<dbReference type="SUPFAM" id="SSF48317">
    <property type="entry name" value="Acid phosphatase/Vanadium-dependent haloperoxidase"/>
    <property type="match status" value="1"/>
</dbReference>
<proteinExistence type="predicted"/>
<comment type="caution">
    <text evidence="3">The sequence shown here is derived from an EMBL/GenBank/DDBJ whole genome shotgun (WGS) entry which is preliminary data.</text>
</comment>
<dbReference type="Gene3D" id="1.20.144.10">
    <property type="entry name" value="Phosphatidic acid phosphatase type 2/haloperoxidase"/>
    <property type="match status" value="1"/>
</dbReference>
<feature type="transmembrane region" description="Helical" evidence="1">
    <location>
        <begin position="13"/>
        <end position="37"/>
    </location>
</feature>
<dbReference type="InterPro" id="IPR036938">
    <property type="entry name" value="PAP2/HPO_sf"/>
</dbReference>
<organism evidence="3 4">
    <name type="scientific">Pedobacter cryoconitis</name>
    <dbReference type="NCBI Taxonomy" id="188932"/>
    <lineage>
        <taxon>Bacteria</taxon>
        <taxon>Pseudomonadati</taxon>
        <taxon>Bacteroidota</taxon>
        <taxon>Sphingobacteriia</taxon>
        <taxon>Sphingobacteriales</taxon>
        <taxon>Sphingobacteriaceae</taxon>
        <taxon>Pedobacter</taxon>
    </lineage>
</organism>
<feature type="domain" description="Phosphatidic acid phosphatase type 2/haloperoxidase" evidence="2">
    <location>
        <begin position="44"/>
        <end position="119"/>
    </location>
</feature>
<evidence type="ECO:0000313" key="3">
    <source>
        <dbReference type="EMBL" id="MBB6498607.1"/>
    </source>
</evidence>
<dbReference type="Proteomes" id="UP000521017">
    <property type="component" value="Unassembled WGS sequence"/>
</dbReference>
<dbReference type="RefSeq" id="WP_184622885.1">
    <property type="nucleotide sequence ID" value="NZ_JACHCC010000002.1"/>
</dbReference>
<feature type="transmembrane region" description="Helical" evidence="1">
    <location>
        <begin position="44"/>
        <end position="64"/>
    </location>
</feature>
<sequence length="120" mass="13562">MVLNSIHNTWLDVFFKFVTNLGDGMFCLLIVALLFFLGKKKESVTILLAYISSGLAAQILKRIFHMPRPKVFFEQIAFHYPHFVEGVSMSGSNSFPSGHINSAFALATVIALVYKQRRYS</sequence>
<keyword evidence="1" id="KW-0812">Transmembrane</keyword>
<protein>
    <submittedName>
        <fullName evidence="3">Membrane-associated phospholipid phosphatase</fullName>
    </submittedName>
</protein>
<keyword evidence="1" id="KW-0472">Membrane</keyword>
<reference evidence="3 4" key="1">
    <citation type="submission" date="2020-08" db="EMBL/GenBank/DDBJ databases">
        <title>Genomic Encyclopedia of Type Strains, Phase IV (KMG-V): Genome sequencing to study the core and pangenomes of soil and plant-associated prokaryotes.</title>
        <authorList>
            <person name="Whitman W."/>
        </authorList>
    </citation>
    <scope>NUCLEOTIDE SEQUENCE [LARGE SCALE GENOMIC DNA]</scope>
    <source>
        <strain evidence="3 4">M2T3</strain>
    </source>
</reference>
<evidence type="ECO:0000313" key="4">
    <source>
        <dbReference type="Proteomes" id="UP000521017"/>
    </source>
</evidence>